<dbReference type="SUPFAM" id="SSF53850">
    <property type="entry name" value="Periplasmic binding protein-like II"/>
    <property type="match status" value="1"/>
</dbReference>
<comment type="similarity">
    <text evidence="1">Belongs to the bacterial solute-binding protein ModA family.</text>
</comment>
<evidence type="ECO:0000256" key="1">
    <source>
        <dbReference type="ARBA" id="ARBA00009175"/>
    </source>
</evidence>
<sequence length="249" mass="26271">MKNLTLLAMPLLMTLAPNVHAAEVQLAVAANFAVPMQKIVAAFEQSTGHKVLLSSGATGKFYAQISQGAPFEVLLAADDETPRRLVQDGQAVAASQFTYAQGRLALWSAKQGVVDNAGAVLKTASFKHLAIANPKVAPYGVAATEAMIAMGVYSSMLPKLVQGESIAQAYQFVSTGNAELGFVALSQVYEHGRMRSGSGWVVPAQLHTPIKQDAVLLVRGRDNPAASALLGYLKTDAARAVMASYGYVH</sequence>
<dbReference type="Proteomes" id="UP001156706">
    <property type="component" value="Unassembled WGS sequence"/>
</dbReference>
<dbReference type="Gene3D" id="3.40.190.10">
    <property type="entry name" value="Periplasmic binding protein-like II"/>
    <property type="match status" value="2"/>
</dbReference>
<feature type="chain" id="PRO_5046580220" evidence="4">
    <location>
        <begin position="22"/>
        <end position="249"/>
    </location>
</feature>
<dbReference type="InterPro" id="IPR050682">
    <property type="entry name" value="ModA/WtpA"/>
</dbReference>
<dbReference type="InterPro" id="IPR044084">
    <property type="entry name" value="AvModA-like_subst-bd"/>
</dbReference>
<evidence type="ECO:0000256" key="2">
    <source>
        <dbReference type="ARBA" id="ARBA00022723"/>
    </source>
</evidence>
<evidence type="ECO:0000256" key="4">
    <source>
        <dbReference type="SAM" id="SignalP"/>
    </source>
</evidence>
<keyword evidence="3 4" id="KW-0732">Signal</keyword>
<dbReference type="Pfam" id="PF13531">
    <property type="entry name" value="SBP_bac_11"/>
    <property type="match status" value="1"/>
</dbReference>
<accession>A0ABQ5YFN1</accession>
<comment type="caution">
    <text evidence="5">The sequence shown here is derived from an EMBL/GenBank/DDBJ whole genome shotgun (WGS) entry which is preliminary data.</text>
</comment>
<dbReference type="PIRSF" id="PIRSF004846">
    <property type="entry name" value="ModA"/>
    <property type="match status" value="1"/>
</dbReference>
<gene>
    <name evidence="5" type="primary">modA</name>
    <name evidence="5" type="ORF">GCM10007907_14990</name>
</gene>
<protein>
    <submittedName>
        <fullName evidence="5">Molybdate-binding periplasmic protein ModA</fullName>
    </submittedName>
</protein>
<keyword evidence="6" id="KW-1185">Reference proteome</keyword>
<dbReference type="RefSeq" id="WP_284195848.1">
    <property type="nucleotide sequence ID" value="NZ_BSOG01000002.1"/>
</dbReference>
<dbReference type="PANTHER" id="PTHR30632">
    <property type="entry name" value="MOLYBDATE-BINDING PERIPLASMIC PROTEIN"/>
    <property type="match status" value="1"/>
</dbReference>
<proteinExistence type="inferred from homology"/>
<organism evidence="5 6">
    <name type="scientific">Chitinimonas prasina</name>
    <dbReference type="NCBI Taxonomy" id="1434937"/>
    <lineage>
        <taxon>Bacteria</taxon>
        <taxon>Pseudomonadati</taxon>
        <taxon>Pseudomonadota</taxon>
        <taxon>Betaproteobacteria</taxon>
        <taxon>Neisseriales</taxon>
        <taxon>Chitinibacteraceae</taxon>
        <taxon>Chitinimonas</taxon>
    </lineage>
</organism>
<name>A0ABQ5YFN1_9NEIS</name>
<dbReference type="PANTHER" id="PTHR30632:SF14">
    <property type="entry name" value="TUNGSTATE_MOLYBDATE_CHROMATE-BINDING PROTEIN MODA"/>
    <property type="match status" value="1"/>
</dbReference>
<evidence type="ECO:0000313" key="6">
    <source>
        <dbReference type="Proteomes" id="UP001156706"/>
    </source>
</evidence>
<dbReference type="EMBL" id="BSOG01000002">
    <property type="protein sequence ID" value="GLR12709.1"/>
    <property type="molecule type" value="Genomic_DNA"/>
</dbReference>
<evidence type="ECO:0000313" key="5">
    <source>
        <dbReference type="EMBL" id="GLR12709.1"/>
    </source>
</evidence>
<feature type="signal peptide" evidence="4">
    <location>
        <begin position="1"/>
        <end position="21"/>
    </location>
</feature>
<dbReference type="CDD" id="cd13539">
    <property type="entry name" value="PBP2_AvModA"/>
    <property type="match status" value="1"/>
</dbReference>
<dbReference type="NCBIfam" id="TIGR01256">
    <property type="entry name" value="modA"/>
    <property type="match status" value="1"/>
</dbReference>
<evidence type="ECO:0000256" key="3">
    <source>
        <dbReference type="ARBA" id="ARBA00022729"/>
    </source>
</evidence>
<reference evidence="6" key="1">
    <citation type="journal article" date="2019" name="Int. J. Syst. Evol. Microbiol.">
        <title>The Global Catalogue of Microorganisms (GCM) 10K type strain sequencing project: providing services to taxonomists for standard genome sequencing and annotation.</title>
        <authorList>
            <consortium name="The Broad Institute Genomics Platform"/>
            <consortium name="The Broad Institute Genome Sequencing Center for Infectious Disease"/>
            <person name="Wu L."/>
            <person name="Ma J."/>
        </authorList>
    </citation>
    <scope>NUCLEOTIDE SEQUENCE [LARGE SCALE GENOMIC DNA]</scope>
    <source>
        <strain evidence="6">NBRC 110044</strain>
    </source>
</reference>
<dbReference type="InterPro" id="IPR005950">
    <property type="entry name" value="ModA"/>
</dbReference>
<keyword evidence="2" id="KW-0479">Metal-binding</keyword>